<proteinExistence type="inferred from homology"/>
<reference evidence="11" key="1">
    <citation type="submission" date="2019-12" db="EMBL/GenBank/DDBJ databases">
        <title>Clostridiaceae gen. nov. sp. nov., isolated from sediment in Xinjiang, China.</title>
        <authorList>
            <person name="Zhang R."/>
        </authorList>
    </citation>
    <scope>NUCLEOTIDE SEQUENCE</scope>
    <source>
        <strain evidence="11">D2Q-11</strain>
    </source>
</reference>
<evidence type="ECO:0000256" key="9">
    <source>
        <dbReference type="RuleBase" id="RU361157"/>
    </source>
</evidence>
<evidence type="ECO:0000256" key="2">
    <source>
        <dbReference type="ARBA" id="ARBA00007783"/>
    </source>
</evidence>
<organism evidence="11 12">
    <name type="scientific">Anaeromonas frigoriresistens</name>
    <dbReference type="NCBI Taxonomy" id="2683708"/>
    <lineage>
        <taxon>Bacteria</taxon>
        <taxon>Bacillati</taxon>
        <taxon>Bacillota</taxon>
        <taxon>Tissierellia</taxon>
        <taxon>Tissierellales</taxon>
        <taxon>Thermohalobacteraceae</taxon>
        <taxon>Anaeromonas</taxon>
    </lineage>
</organism>
<keyword evidence="5" id="KW-0997">Cell inner membrane</keyword>
<feature type="transmembrane region" description="Helical" evidence="9">
    <location>
        <begin position="176"/>
        <end position="194"/>
    </location>
</feature>
<evidence type="ECO:0000313" key="12">
    <source>
        <dbReference type="Proteomes" id="UP000724672"/>
    </source>
</evidence>
<gene>
    <name evidence="11" type="ORF">GOQ27_11730</name>
</gene>
<dbReference type="PROSITE" id="PS51012">
    <property type="entry name" value="ABC_TM2"/>
    <property type="match status" value="1"/>
</dbReference>
<evidence type="ECO:0000313" key="11">
    <source>
        <dbReference type="EMBL" id="MBS4539136.1"/>
    </source>
</evidence>
<comment type="caution">
    <text evidence="11">The sequence shown here is derived from an EMBL/GenBank/DDBJ whole genome shotgun (WGS) entry which is preliminary data.</text>
</comment>
<evidence type="ECO:0000256" key="8">
    <source>
        <dbReference type="ARBA" id="ARBA00023136"/>
    </source>
</evidence>
<dbReference type="GO" id="GO:0005886">
    <property type="term" value="C:plasma membrane"/>
    <property type="evidence" value="ECO:0007669"/>
    <property type="project" value="UniProtKB-SubCell"/>
</dbReference>
<keyword evidence="4 9" id="KW-1003">Cell membrane</keyword>
<feature type="transmembrane region" description="Helical" evidence="9">
    <location>
        <begin position="120"/>
        <end position="140"/>
    </location>
</feature>
<name>A0A942Z737_9FIRM</name>
<evidence type="ECO:0000256" key="6">
    <source>
        <dbReference type="ARBA" id="ARBA00022692"/>
    </source>
</evidence>
<dbReference type="GO" id="GO:0015920">
    <property type="term" value="P:lipopolysaccharide transport"/>
    <property type="evidence" value="ECO:0007669"/>
    <property type="project" value="TreeGrafter"/>
</dbReference>
<keyword evidence="3 9" id="KW-0813">Transport</keyword>
<evidence type="ECO:0000256" key="7">
    <source>
        <dbReference type="ARBA" id="ARBA00022989"/>
    </source>
</evidence>
<protein>
    <recommendedName>
        <fullName evidence="9">Transport permease protein</fullName>
    </recommendedName>
</protein>
<dbReference type="AlphaFoldDB" id="A0A942Z737"/>
<dbReference type="PANTHER" id="PTHR30413:SF8">
    <property type="entry name" value="TRANSPORT PERMEASE PROTEIN"/>
    <property type="match status" value="1"/>
</dbReference>
<feature type="transmembrane region" description="Helical" evidence="9">
    <location>
        <begin position="146"/>
        <end position="169"/>
    </location>
</feature>
<feature type="transmembrane region" description="Helical" evidence="9">
    <location>
        <begin position="37"/>
        <end position="59"/>
    </location>
</feature>
<comment type="subcellular location">
    <subcellularLocation>
        <location evidence="1">Cell inner membrane</location>
        <topology evidence="1">Multi-pass membrane protein</topology>
    </subcellularLocation>
    <subcellularLocation>
        <location evidence="9">Cell membrane</location>
        <topology evidence="9">Multi-pass membrane protein</topology>
    </subcellularLocation>
</comment>
<evidence type="ECO:0000259" key="10">
    <source>
        <dbReference type="PROSITE" id="PS51012"/>
    </source>
</evidence>
<feature type="domain" description="ABC transmembrane type-2" evidence="10">
    <location>
        <begin position="35"/>
        <end position="253"/>
    </location>
</feature>
<evidence type="ECO:0000256" key="1">
    <source>
        <dbReference type="ARBA" id="ARBA00004429"/>
    </source>
</evidence>
<dbReference type="GO" id="GO:0140359">
    <property type="term" value="F:ABC-type transporter activity"/>
    <property type="evidence" value="ECO:0007669"/>
    <property type="project" value="InterPro"/>
</dbReference>
<comment type="caution">
    <text evidence="9">Lacks conserved residue(s) required for the propagation of feature annotation.</text>
</comment>
<keyword evidence="6 9" id="KW-0812">Transmembrane</keyword>
<sequence>MSVFKKAINDYKKYREYILYTTKSDLKVQLSSTFLGYFWWILDPLMYMLVYMLVVMVIFQRGGENFPIFVFSALVPWKWTVSSIMDSTSSIASKGGLLQQVYLPKFILPYVKVLVNTAKYIFGIFVLLILMAFFGAPYTWHLIEFFIVFLVHFLFILGVGFILSHLGVYFKDINNILQFTIRLWFYLSPTLYSLQDVPAKVRILWWANPMTTFYASYRNIFLYGKSPLYPQLGFWVAMSLLIIWIGLKYIYKYDKNYTKVI</sequence>
<keyword evidence="8 9" id="KW-0472">Membrane</keyword>
<dbReference type="Pfam" id="PF01061">
    <property type="entry name" value="ABC2_membrane"/>
    <property type="match status" value="1"/>
</dbReference>
<keyword evidence="12" id="KW-1185">Reference proteome</keyword>
<dbReference type="PANTHER" id="PTHR30413">
    <property type="entry name" value="INNER MEMBRANE TRANSPORT PERMEASE"/>
    <property type="match status" value="1"/>
</dbReference>
<evidence type="ECO:0000256" key="4">
    <source>
        <dbReference type="ARBA" id="ARBA00022475"/>
    </source>
</evidence>
<dbReference type="EMBL" id="WSFT01000041">
    <property type="protein sequence ID" value="MBS4539136.1"/>
    <property type="molecule type" value="Genomic_DNA"/>
</dbReference>
<dbReference type="InterPro" id="IPR047817">
    <property type="entry name" value="ABC2_TM_bact-type"/>
</dbReference>
<accession>A0A942Z737</accession>
<keyword evidence="7 9" id="KW-1133">Transmembrane helix</keyword>
<comment type="similarity">
    <text evidence="2 9">Belongs to the ABC-2 integral membrane protein family.</text>
</comment>
<dbReference type="Proteomes" id="UP000724672">
    <property type="component" value="Unassembled WGS sequence"/>
</dbReference>
<dbReference type="InterPro" id="IPR013525">
    <property type="entry name" value="ABC2_TM"/>
</dbReference>
<feature type="transmembrane region" description="Helical" evidence="9">
    <location>
        <begin position="232"/>
        <end position="251"/>
    </location>
</feature>
<evidence type="ECO:0000256" key="3">
    <source>
        <dbReference type="ARBA" id="ARBA00022448"/>
    </source>
</evidence>
<dbReference type="RefSeq" id="WP_203367061.1">
    <property type="nucleotide sequence ID" value="NZ_WSFT01000041.1"/>
</dbReference>
<evidence type="ECO:0000256" key="5">
    <source>
        <dbReference type="ARBA" id="ARBA00022519"/>
    </source>
</evidence>